<accession>W6UVW5</accession>
<dbReference type="AlphaFoldDB" id="W6UVW5"/>
<proteinExistence type="predicted"/>
<gene>
    <name evidence="1" type="ORF">EGR_02689</name>
</gene>
<evidence type="ECO:0000313" key="2">
    <source>
        <dbReference type="Proteomes" id="UP000019149"/>
    </source>
</evidence>
<reference evidence="1 2" key="1">
    <citation type="journal article" date="2013" name="Nat. Genet.">
        <title>The genome of the hydatid tapeworm Echinococcus granulosus.</title>
        <authorList>
            <person name="Zheng H."/>
            <person name="Zhang W."/>
            <person name="Zhang L."/>
            <person name="Zhang Z."/>
            <person name="Li J."/>
            <person name="Lu G."/>
            <person name="Zhu Y."/>
            <person name="Wang Y."/>
            <person name="Huang Y."/>
            <person name="Liu J."/>
            <person name="Kang H."/>
            <person name="Chen J."/>
            <person name="Wang L."/>
            <person name="Chen A."/>
            <person name="Yu S."/>
            <person name="Gao Z."/>
            <person name="Jin L."/>
            <person name="Gu W."/>
            <person name="Wang Z."/>
            <person name="Zhao L."/>
            <person name="Shi B."/>
            <person name="Wen H."/>
            <person name="Lin R."/>
            <person name="Jones M.K."/>
            <person name="Brejova B."/>
            <person name="Vinar T."/>
            <person name="Zhao G."/>
            <person name="McManus D.P."/>
            <person name="Chen Z."/>
            <person name="Zhou Y."/>
            <person name="Wang S."/>
        </authorList>
    </citation>
    <scope>NUCLEOTIDE SEQUENCE [LARGE SCALE GENOMIC DNA]</scope>
</reference>
<dbReference type="GeneID" id="36338404"/>
<protein>
    <submittedName>
        <fullName evidence="1">Uncharacterized protein</fullName>
    </submittedName>
</protein>
<dbReference type="RefSeq" id="XP_024353753.1">
    <property type="nucleotide sequence ID" value="XM_024491938.1"/>
</dbReference>
<dbReference type="CTD" id="36338404"/>
<dbReference type="EMBL" id="APAU02000012">
    <property type="protein sequence ID" value="EUB62557.1"/>
    <property type="molecule type" value="Genomic_DNA"/>
</dbReference>
<evidence type="ECO:0000313" key="1">
    <source>
        <dbReference type="EMBL" id="EUB62557.1"/>
    </source>
</evidence>
<organism evidence="1 2">
    <name type="scientific">Echinococcus granulosus</name>
    <name type="common">Hydatid tapeworm</name>
    <dbReference type="NCBI Taxonomy" id="6210"/>
    <lineage>
        <taxon>Eukaryota</taxon>
        <taxon>Metazoa</taxon>
        <taxon>Spiralia</taxon>
        <taxon>Lophotrochozoa</taxon>
        <taxon>Platyhelminthes</taxon>
        <taxon>Cestoda</taxon>
        <taxon>Eucestoda</taxon>
        <taxon>Cyclophyllidea</taxon>
        <taxon>Taeniidae</taxon>
        <taxon>Echinococcus</taxon>
        <taxon>Echinococcus granulosus group</taxon>
    </lineage>
</organism>
<keyword evidence="2" id="KW-1185">Reference proteome</keyword>
<name>W6UVW5_ECHGR</name>
<dbReference type="Proteomes" id="UP000019149">
    <property type="component" value="Unassembled WGS sequence"/>
</dbReference>
<sequence length="158" mass="18365">MDSLARIFVPFFAFNLMSDSFHLRLEEISLDGHGRIRMSHFLIIVETTNVFQRTSSSSQAKKTTHVYCLARRIRLLTSRLNKHKLKSNNQMSIHLTYEICDGDPSLNQIYHKKLSASLQKAIIGKIKPFKDVLFRRQLSMNRIQNISLNFELSRLANN</sequence>
<comment type="caution">
    <text evidence="1">The sequence shown here is derived from an EMBL/GenBank/DDBJ whole genome shotgun (WGS) entry which is preliminary data.</text>
</comment>
<dbReference type="KEGG" id="egl:EGR_02689"/>